<proteinExistence type="predicted"/>
<keyword evidence="1" id="KW-0732">Signal</keyword>
<dbReference type="OrthoDB" id="8883798at2759"/>
<gene>
    <name evidence="2" type="ORF">DNTS_017176</name>
</gene>
<name>A0A553Q6L1_9TELE</name>
<evidence type="ECO:0000313" key="3">
    <source>
        <dbReference type="Proteomes" id="UP000316079"/>
    </source>
</evidence>
<reference evidence="2 3" key="1">
    <citation type="journal article" date="2019" name="Sci. Data">
        <title>Hybrid genome assembly and annotation of Danionella translucida.</title>
        <authorList>
            <person name="Kadobianskyi M."/>
            <person name="Schulze L."/>
            <person name="Schuelke M."/>
            <person name="Judkewitz B."/>
        </authorList>
    </citation>
    <scope>NUCLEOTIDE SEQUENCE [LARGE SCALE GENOMIC DNA]</scope>
    <source>
        <strain evidence="2 3">Bolton</strain>
    </source>
</reference>
<evidence type="ECO:0000313" key="2">
    <source>
        <dbReference type="EMBL" id="TRY85556.1"/>
    </source>
</evidence>
<dbReference type="EMBL" id="SRMA01026273">
    <property type="protein sequence ID" value="TRY85556.1"/>
    <property type="molecule type" value="Genomic_DNA"/>
</dbReference>
<feature type="non-terminal residue" evidence="2">
    <location>
        <position position="125"/>
    </location>
</feature>
<dbReference type="AlphaFoldDB" id="A0A553Q6L1"/>
<sequence>MAPQCCLRLAFICLTLCISGCFPELSVGDIMNDDRKHKFQAMENVPFQIVQSPQRNVEHMNNKYLRPRINLSDGYPSAEIKHLHVVSNKIASSFSSGNDPVELSNIQYNNENVKRITVFQTAQQK</sequence>
<protein>
    <submittedName>
        <fullName evidence="2">Uncharacterized protein</fullName>
    </submittedName>
</protein>
<evidence type="ECO:0000256" key="1">
    <source>
        <dbReference type="SAM" id="SignalP"/>
    </source>
</evidence>
<keyword evidence="3" id="KW-1185">Reference proteome</keyword>
<dbReference type="Proteomes" id="UP000316079">
    <property type="component" value="Unassembled WGS sequence"/>
</dbReference>
<feature type="signal peptide" evidence="1">
    <location>
        <begin position="1"/>
        <end position="28"/>
    </location>
</feature>
<organism evidence="2 3">
    <name type="scientific">Danionella cerebrum</name>
    <dbReference type="NCBI Taxonomy" id="2873325"/>
    <lineage>
        <taxon>Eukaryota</taxon>
        <taxon>Metazoa</taxon>
        <taxon>Chordata</taxon>
        <taxon>Craniata</taxon>
        <taxon>Vertebrata</taxon>
        <taxon>Euteleostomi</taxon>
        <taxon>Actinopterygii</taxon>
        <taxon>Neopterygii</taxon>
        <taxon>Teleostei</taxon>
        <taxon>Ostariophysi</taxon>
        <taxon>Cypriniformes</taxon>
        <taxon>Danionidae</taxon>
        <taxon>Danioninae</taxon>
        <taxon>Danionella</taxon>
    </lineage>
</organism>
<accession>A0A553Q6L1</accession>
<feature type="chain" id="PRO_5021976287" evidence="1">
    <location>
        <begin position="29"/>
        <end position="125"/>
    </location>
</feature>
<comment type="caution">
    <text evidence="2">The sequence shown here is derived from an EMBL/GenBank/DDBJ whole genome shotgun (WGS) entry which is preliminary data.</text>
</comment>